<dbReference type="Proteomes" id="UP000446658">
    <property type="component" value="Unassembled WGS sequence"/>
</dbReference>
<dbReference type="InterPro" id="IPR036909">
    <property type="entry name" value="Cyt_c-like_dom_sf"/>
</dbReference>
<dbReference type="SUPFAM" id="SSF46626">
    <property type="entry name" value="Cytochrome c"/>
    <property type="match status" value="1"/>
</dbReference>
<evidence type="ECO:0000256" key="7">
    <source>
        <dbReference type="SAM" id="SignalP"/>
    </source>
</evidence>
<dbReference type="GO" id="GO:0020037">
    <property type="term" value="F:heme binding"/>
    <property type="evidence" value="ECO:0007669"/>
    <property type="project" value="InterPro"/>
</dbReference>
<feature type="binding site" description="axial binding residue" evidence="6">
    <location>
        <position position="38"/>
    </location>
    <ligand>
        <name>heme c</name>
        <dbReference type="ChEBI" id="CHEBI:61717"/>
    </ligand>
    <ligandPart>
        <name>Fe</name>
        <dbReference type="ChEBI" id="CHEBI:18248"/>
    </ligandPart>
</feature>
<reference evidence="9 10" key="1">
    <citation type="submission" date="2019-11" db="EMBL/GenBank/DDBJ databases">
        <title>Draft genome sequence of Paludibacterium sp. dN18-1.</title>
        <authorList>
            <person name="Im W.-T."/>
        </authorList>
    </citation>
    <scope>NUCLEOTIDE SEQUENCE [LARGE SCALE GENOMIC DNA]</scope>
    <source>
        <strain evidence="10">dN 18-1</strain>
    </source>
</reference>
<keyword evidence="3 6" id="KW-0479">Metal-binding</keyword>
<feature type="chain" id="PRO_5032511471" evidence="7">
    <location>
        <begin position="23"/>
        <end position="103"/>
    </location>
</feature>
<sequence length="103" mass="10867">MKTFGIALTLSALVILSGEALAATPQGLLQQHNCPACHAVDHKVVGPAYKEVAAKYRGQKVLAKVMDKVKKGGSGSFGAIPMPANPQVPDADLKTMVQWILTQ</sequence>
<protein>
    <submittedName>
        <fullName evidence="9">C-type cytochrome</fullName>
    </submittedName>
</protein>
<name>A0A844GBJ0_9NEIS</name>
<dbReference type="PROSITE" id="PS51007">
    <property type="entry name" value="CYTC"/>
    <property type="match status" value="1"/>
</dbReference>
<feature type="binding site" description="covalent" evidence="6">
    <location>
        <position position="34"/>
    </location>
    <ligand>
        <name>heme c</name>
        <dbReference type="ChEBI" id="CHEBI:61717"/>
    </ligand>
</feature>
<dbReference type="AlphaFoldDB" id="A0A844GBJ0"/>
<evidence type="ECO:0000313" key="9">
    <source>
        <dbReference type="EMBL" id="MTD32287.1"/>
    </source>
</evidence>
<accession>A0A844GBJ0</accession>
<evidence type="ECO:0000256" key="3">
    <source>
        <dbReference type="ARBA" id="ARBA00022723"/>
    </source>
</evidence>
<evidence type="ECO:0000313" key="10">
    <source>
        <dbReference type="Proteomes" id="UP000446658"/>
    </source>
</evidence>
<keyword evidence="2 6" id="KW-0349">Heme</keyword>
<evidence type="ECO:0000256" key="6">
    <source>
        <dbReference type="PIRSR" id="PIRSR602324-1"/>
    </source>
</evidence>
<organism evidence="9 10">
    <name type="scientific">Paludibacterium denitrificans</name>
    <dbReference type="NCBI Taxonomy" id="2675226"/>
    <lineage>
        <taxon>Bacteria</taxon>
        <taxon>Pseudomonadati</taxon>
        <taxon>Pseudomonadota</taxon>
        <taxon>Betaproteobacteria</taxon>
        <taxon>Neisseriales</taxon>
        <taxon>Chromobacteriaceae</taxon>
        <taxon>Paludibacterium</taxon>
    </lineage>
</organism>
<dbReference type="EMBL" id="WLYX01000001">
    <property type="protein sequence ID" value="MTD32287.1"/>
    <property type="molecule type" value="Genomic_DNA"/>
</dbReference>
<keyword evidence="5 6" id="KW-0408">Iron</keyword>
<dbReference type="InterPro" id="IPR002324">
    <property type="entry name" value="Cyt_c_ID"/>
</dbReference>
<dbReference type="InterPro" id="IPR009056">
    <property type="entry name" value="Cyt_c-like_dom"/>
</dbReference>
<gene>
    <name evidence="9" type="ORF">GKE73_00190</name>
</gene>
<comment type="PTM">
    <text evidence="6">Binds 1 heme c group covalently per subunit.</text>
</comment>
<proteinExistence type="predicted"/>
<dbReference type="PRINTS" id="PR00606">
    <property type="entry name" value="CYTCHROMECID"/>
</dbReference>
<evidence type="ECO:0000256" key="4">
    <source>
        <dbReference type="ARBA" id="ARBA00022982"/>
    </source>
</evidence>
<evidence type="ECO:0000256" key="2">
    <source>
        <dbReference type="ARBA" id="ARBA00022617"/>
    </source>
</evidence>
<keyword evidence="1" id="KW-0813">Transport</keyword>
<comment type="caution">
    <text evidence="9">The sequence shown here is derived from an EMBL/GenBank/DDBJ whole genome shotgun (WGS) entry which is preliminary data.</text>
</comment>
<dbReference type="GO" id="GO:0009055">
    <property type="term" value="F:electron transfer activity"/>
    <property type="evidence" value="ECO:0007669"/>
    <property type="project" value="InterPro"/>
</dbReference>
<feature type="signal peptide" evidence="7">
    <location>
        <begin position="1"/>
        <end position="22"/>
    </location>
</feature>
<dbReference type="Pfam" id="PF00034">
    <property type="entry name" value="Cytochrom_C"/>
    <property type="match status" value="1"/>
</dbReference>
<keyword evidence="10" id="KW-1185">Reference proteome</keyword>
<evidence type="ECO:0000256" key="5">
    <source>
        <dbReference type="ARBA" id="ARBA00023004"/>
    </source>
</evidence>
<evidence type="ECO:0000256" key="1">
    <source>
        <dbReference type="ARBA" id="ARBA00022448"/>
    </source>
</evidence>
<keyword evidence="4" id="KW-0249">Electron transport</keyword>
<feature type="binding site" description="covalent" evidence="6">
    <location>
        <position position="82"/>
    </location>
    <ligand>
        <name>heme c</name>
        <dbReference type="ChEBI" id="CHEBI:61717"/>
    </ligand>
</feature>
<evidence type="ECO:0000259" key="8">
    <source>
        <dbReference type="PROSITE" id="PS51007"/>
    </source>
</evidence>
<feature type="domain" description="Cytochrome c" evidence="8">
    <location>
        <begin position="13"/>
        <end position="103"/>
    </location>
</feature>
<keyword evidence="7" id="KW-0732">Signal</keyword>
<dbReference type="Gene3D" id="1.10.760.10">
    <property type="entry name" value="Cytochrome c-like domain"/>
    <property type="match status" value="1"/>
</dbReference>
<dbReference type="RefSeq" id="WP_230368634.1">
    <property type="nucleotide sequence ID" value="NZ_WLYX01000001.1"/>
</dbReference>
<dbReference type="GO" id="GO:0005506">
    <property type="term" value="F:iron ion binding"/>
    <property type="evidence" value="ECO:0007669"/>
    <property type="project" value="InterPro"/>
</dbReference>